<protein>
    <submittedName>
        <fullName evidence="2">Uncharacterized protein</fullName>
    </submittedName>
</protein>
<keyword evidence="1" id="KW-0472">Membrane</keyword>
<feature type="transmembrane region" description="Helical" evidence="1">
    <location>
        <begin position="45"/>
        <end position="67"/>
    </location>
</feature>
<evidence type="ECO:0000313" key="3">
    <source>
        <dbReference type="Proteomes" id="UP000323142"/>
    </source>
</evidence>
<accession>A0A5B2V832</accession>
<reference evidence="2 3" key="2">
    <citation type="submission" date="2019-09" db="EMBL/GenBank/DDBJ databases">
        <authorList>
            <person name="Jin C."/>
        </authorList>
    </citation>
    <scope>NUCLEOTIDE SEQUENCE [LARGE SCALE GENOMIC DNA]</scope>
    <source>
        <strain evidence="2 3">BN140002</strain>
    </source>
</reference>
<sequence>MLLKILSLAAAFLMILFAVRSRIAPFLPKQARAAMDARVERATNSLMIAGAVAVLLIVSFLLLLHWLDRA</sequence>
<dbReference type="AlphaFoldDB" id="A0A5B2V832"/>
<dbReference type="RefSeq" id="WP_149821948.1">
    <property type="nucleotide sequence ID" value="NZ_VUOA01000044.1"/>
</dbReference>
<keyword evidence="1" id="KW-0812">Transmembrane</keyword>
<organism evidence="2 3">
    <name type="scientific">Salinarimonas soli</name>
    <dbReference type="NCBI Taxonomy" id="1638099"/>
    <lineage>
        <taxon>Bacteria</taxon>
        <taxon>Pseudomonadati</taxon>
        <taxon>Pseudomonadota</taxon>
        <taxon>Alphaproteobacteria</taxon>
        <taxon>Hyphomicrobiales</taxon>
        <taxon>Salinarimonadaceae</taxon>
        <taxon>Salinarimonas</taxon>
    </lineage>
</organism>
<comment type="caution">
    <text evidence="2">The sequence shown here is derived from an EMBL/GenBank/DDBJ whole genome shotgun (WGS) entry which is preliminary data.</text>
</comment>
<reference evidence="2 3" key="1">
    <citation type="submission" date="2019-09" db="EMBL/GenBank/DDBJ databases">
        <title>Salinarimonas rosea gen. nov., sp. nov., a new member of the a-2 subgroup of the Proteobacteria.</title>
        <authorList>
            <person name="Liu J."/>
        </authorList>
    </citation>
    <scope>NUCLEOTIDE SEQUENCE [LARGE SCALE GENOMIC DNA]</scope>
    <source>
        <strain evidence="2 3">BN140002</strain>
    </source>
</reference>
<name>A0A5B2V832_9HYPH</name>
<dbReference type="EMBL" id="VUOA01000044">
    <property type="protein sequence ID" value="KAA2234735.1"/>
    <property type="molecule type" value="Genomic_DNA"/>
</dbReference>
<keyword evidence="3" id="KW-1185">Reference proteome</keyword>
<dbReference type="Proteomes" id="UP000323142">
    <property type="component" value="Unassembled WGS sequence"/>
</dbReference>
<keyword evidence="1" id="KW-1133">Transmembrane helix</keyword>
<proteinExistence type="predicted"/>
<evidence type="ECO:0000313" key="2">
    <source>
        <dbReference type="EMBL" id="KAA2234735.1"/>
    </source>
</evidence>
<gene>
    <name evidence="2" type="ORF">F0L46_22960</name>
</gene>
<evidence type="ECO:0000256" key="1">
    <source>
        <dbReference type="SAM" id="Phobius"/>
    </source>
</evidence>